<organism evidence="3 4">
    <name type="scientific">Bacteroides fragilis str. S36L11</name>
    <dbReference type="NCBI Taxonomy" id="1339327"/>
    <lineage>
        <taxon>Bacteria</taxon>
        <taxon>Pseudomonadati</taxon>
        <taxon>Bacteroidota</taxon>
        <taxon>Bacteroidia</taxon>
        <taxon>Bacteroidales</taxon>
        <taxon>Bacteroidaceae</taxon>
        <taxon>Bacteroides</taxon>
    </lineage>
</organism>
<comment type="caution">
    <text evidence="3">The sequence shown here is derived from an EMBL/GenBank/DDBJ whole genome shotgun (WGS) entry which is preliminary data.</text>
</comment>
<evidence type="ECO:0000313" key="4">
    <source>
        <dbReference type="Proteomes" id="UP000022082"/>
    </source>
</evidence>
<protein>
    <submittedName>
        <fullName evidence="3">Glycosyl transferases group 1 family protein</fullName>
    </submittedName>
</protein>
<evidence type="ECO:0000313" key="3">
    <source>
        <dbReference type="EMBL" id="EXZ31086.1"/>
    </source>
</evidence>
<dbReference type="SUPFAM" id="SSF53756">
    <property type="entry name" value="UDP-Glycosyltransferase/glycogen phosphorylase"/>
    <property type="match status" value="1"/>
</dbReference>
<dbReference type="Gene3D" id="3.40.50.2000">
    <property type="entry name" value="Glycogen Phosphorylase B"/>
    <property type="match status" value="2"/>
</dbReference>
<dbReference type="Proteomes" id="UP000022082">
    <property type="component" value="Unassembled WGS sequence"/>
</dbReference>
<dbReference type="PATRIC" id="fig|1339327.3.peg.399"/>
<feature type="domain" description="Glycosyl transferase family 1" evidence="2">
    <location>
        <begin position="192"/>
        <end position="336"/>
    </location>
</feature>
<dbReference type="AlphaFoldDB" id="A0A016AS33"/>
<dbReference type="InterPro" id="IPR001296">
    <property type="entry name" value="Glyco_trans_1"/>
</dbReference>
<dbReference type="GO" id="GO:0009103">
    <property type="term" value="P:lipopolysaccharide biosynthetic process"/>
    <property type="evidence" value="ECO:0007669"/>
    <property type="project" value="TreeGrafter"/>
</dbReference>
<gene>
    <name evidence="3" type="ORF">M136_5156</name>
</gene>
<evidence type="ECO:0000256" key="1">
    <source>
        <dbReference type="ARBA" id="ARBA00022679"/>
    </source>
</evidence>
<dbReference type="RefSeq" id="WP_032557842.1">
    <property type="nucleotide sequence ID" value="NZ_JGDJ01000084.1"/>
</dbReference>
<sequence>MNTIIISAVNLTEGGTLSILKSFLQALSMSELSNIYRVIALVNNKDKILYPNIEYIELPKAKKRWLYRIYYEYFYFKKISNQFDVYLWLSLHDMSPNVKARRRAVYMHNPSPFFRWKVKDVFLSKKYVFFAMFYKWAYRINIHQNDYLIVQQEWLRKAFGEMFKVDQKKIIVARPYHEEIDSKERNSVSTLPFTFFFPALARPFKNFEVICEAVIILNKLNIKNFRVVLTIDGTENSYSNHILEKYKSVLNIEFVGLLRMEQMHDMYLKTDVLLFPSKLETWGLPISEFKEYRKPMIIADLEYAHETSEGSLCTAFFDVNSPQMLAELMIDAINDNYIKFSTVPYKKVASPYVVSYYDLMLLLLNLNSATL</sequence>
<reference evidence="3 4" key="1">
    <citation type="submission" date="2014-02" db="EMBL/GenBank/DDBJ databases">
        <authorList>
            <person name="Sears C."/>
            <person name="Carroll K."/>
            <person name="Sack B.R."/>
            <person name="Qadri F."/>
            <person name="Myers L.L."/>
            <person name="Chung G.-T."/>
            <person name="Escheverria P."/>
            <person name="Fraser C.M."/>
            <person name="Sadzewicz L."/>
            <person name="Shefchek K.A."/>
            <person name="Tallon L."/>
            <person name="Das S.P."/>
            <person name="Daugherty S."/>
            <person name="Mongodin E.F."/>
        </authorList>
    </citation>
    <scope>NUCLEOTIDE SEQUENCE [LARGE SCALE GENOMIC DNA]</scope>
    <source>
        <strain evidence="3 4">S36L11</strain>
    </source>
</reference>
<accession>A0A016AS33</accession>
<dbReference type="Pfam" id="PF00534">
    <property type="entry name" value="Glycos_transf_1"/>
    <property type="match status" value="1"/>
</dbReference>
<dbReference type="PANTHER" id="PTHR46401">
    <property type="entry name" value="GLYCOSYLTRANSFERASE WBBK-RELATED"/>
    <property type="match status" value="1"/>
</dbReference>
<keyword evidence="1 3" id="KW-0808">Transferase</keyword>
<dbReference type="GO" id="GO:0016757">
    <property type="term" value="F:glycosyltransferase activity"/>
    <property type="evidence" value="ECO:0007669"/>
    <property type="project" value="InterPro"/>
</dbReference>
<name>A0A016AS33_BACFG</name>
<dbReference type="EMBL" id="JGDJ01000084">
    <property type="protein sequence ID" value="EXZ31086.1"/>
    <property type="molecule type" value="Genomic_DNA"/>
</dbReference>
<dbReference type="PANTHER" id="PTHR46401:SF2">
    <property type="entry name" value="GLYCOSYLTRANSFERASE WBBK-RELATED"/>
    <property type="match status" value="1"/>
</dbReference>
<proteinExistence type="predicted"/>
<evidence type="ECO:0000259" key="2">
    <source>
        <dbReference type="Pfam" id="PF00534"/>
    </source>
</evidence>